<evidence type="ECO:0000313" key="2">
    <source>
        <dbReference type="EMBL" id="NVF15801.1"/>
    </source>
</evidence>
<evidence type="ECO:0000313" key="3">
    <source>
        <dbReference type="Proteomes" id="UP000589984"/>
    </source>
</evidence>
<comment type="caution">
    <text evidence="2">The sequence shown here is derived from an EMBL/GenBank/DDBJ whole genome shotgun (WGS) entry which is preliminary data.</text>
</comment>
<protein>
    <recommendedName>
        <fullName evidence="1">DNA polymerase Y-family little finger domain-containing protein</fullName>
    </recommendedName>
</protein>
<evidence type="ECO:0000259" key="1">
    <source>
        <dbReference type="Pfam" id="PF11799"/>
    </source>
</evidence>
<dbReference type="Proteomes" id="UP000589984">
    <property type="component" value="Unassembled WGS sequence"/>
</dbReference>
<name>A0A7Y6RFB1_9GAMM</name>
<dbReference type="GO" id="GO:0003684">
    <property type="term" value="F:damaged DNA binding"/>
    <property type="evidence" value="ECO:0007669"/>
    <property type="project" value="InterPro"/>
</dbReference>
<proteinExistence type="predicted"/>
<organism evidence="2 3">
    <name type="scientific">Vreelandella maris</name>
    <dbReference type="NCBI Taxonomy" id="2729617"/>
    <lineage>
        <taxon>Bacteria</taxon>
        <taxon>Pseudomonadati</taxon>
        <taxon>Pseudomonadota</taxon>
        <taxon>Gammaproteobacteria</taxon>
        <taxon>Oceanospirillales</taxon>
        <taxon>Halomonadaceae</taxon>
        <taxon>Vreelandella</taxon>
    </lineage>
</organism>
<dbReference type="AlphaFoldDB" id="A0A7Y6RFB1"/>
<dbReference type="InterPro" id="IPR017961">
    <property type="entry name" value="DNA_pol_Y-fam_little_finger"/>
</dbReference>
<reference evidence="2 3" key="1">
    <citation type="submission" date="2020-06" db="EMBL/GenBank/DDBJ databases">
        <title>Halomonas sp. QX-1 draft genome sequence.</title>
        <authorList>
            <person name="Qiu X."/>
        </authorList>
    </citation>
    <scope>NUCLEOTIDE SEQUENCE [LARGE SCALE GENOMIC DNA]</scope>
    <source>
        <strain evidence="2 3">QX-1</strain>
    </source>
</reference>
<keyword evidence="3" id="KW-1185">Reference proteome</keyword>
<accession>A0A7Y6RFB1</accession>
<dbReference type="GO" id="GO:0006281">
    <property type="term" value="P:DNA repair"/>
    <property type="evidence" value="ECO:0007669"/>
    <property type="project" value="InterPro"/>
</dbReference>
<sequence>MRTNLFRTDLPQYRERTVVTLEDDSHELVAAFIQGLCHLWRKGFGYPKLGVMLLDLSFKSNRQLTLDETPQTEAEAMRSEQLMATIDKLNRELGLSTI</sequence>
<dbReference type="EMBL" id="JABWCV010000023">
    <property type="protein sequence ID" value="NVF15801.1"/>
    <property type="molecule type" value="Genomic_DNA"/>
</dbReference>
<feature type="domain" description="DNA polymerase Y-family little finger" evidence="1">
    <location>
        <begin position="13"/>
        <end position="66"/>
    </location>
</feature>
<dbReference type="Pfam" id="PF11799">
    <property type="entry name" value="IMS_C"/>
    <property type="match status" value="1"/>
</dbReference>
<gene>
    <name evidence="2" type="ORF">HUO07_16720</name>
</gene>